<dbReference type="OrthoDB" id="262547at2759"/>
<feature type="transmembrane region" description="Helical" evidence="5">
    <location>
        <begin position="154"/>
        <end position="172"/>
    </location>
</feature>
<dbReference type="STRING" id="1314790.A0A1Y1XU56"/>
<evidence type="ECO:0000256" key="1">
    <source>
        <dbReference type="ARBA" id="ARBA00004141"/>
    </source>
</evidence>
<feature type="transmembrane region" description="Helical" evidence="5">
    <location>
        <begin position="85"/>
        <end position="110"/>
    </location>
</feature>
<dbReference type="GO" id="GO:0005385">
    <property type="term" value="F:zinc ion transmembrane transporter activity"/>
    <property type="evidence" value="ECO:0007669"/>
    <property type="project" value="TreeGrafter"/>
</dbReference>
<keyword evidence="3 5" id="KW-1133">Transmembrane helix</keyword>
<evidence type="ECO:0008006" key="8">
    <source>
        <dbReference type="Google" id="ProtNLM"/>
    </source>
</evidence>
<accession>A0A1Y1XU56</accession>
<feature type="transmembrane region" description="Helical" evidence="5">
    <location>
        <begin position="42"/>
        <end position="64"/>
    </location>
</feature>
<dbReference type="PANTHER" id="PTHR11040:SF205">
    <property type="entry name" value="ZINC TRANSPORTER ZUPT"/>
    <property type="match status" value="1"/>
</dbReference>
<keyword evidence="4 5" id="KW-0472">Membrane</keyword>
<dbReference type="Pfam" id="PF02535">
    <property type="entry name" value="Zip"/>
    <property type="match status" value="1"/>
</dbReference>
<sequence length="173" mass="18971">MKEPGRSVEHSTQPSMHDHADFKTLGWQIACALAIHNFPEGLATFTTTLASTKIGVMFGIALALHKFPEGMMIVLPIYYATNSRWISFLIAAGVGISIQLLGALLGYVLFVTYWNQAISATLLAMASGVLLFTVINGMLPLARKYDPGDRHVTLWTFLGLWFFAIVAALFSYA</sequence>
<dbReference type="GO" id="GO:0016020">
    <property type="term" value="C:membrane"/>
    <property type="evidence" value="ECO:0007669"/>
    <property type="project" value="UniProtKB-SubCell"/>
</dbReference>
<dbReference type="EMBL" id="MCFE01000461">
    <property type="protein sequence ID" value="ORX89278.1"/>
    <property type="molecule type" value="Genomic_DNA"/>
</dbReference>
<organism evidence="6 7">
    <name type="scientific">Basidiobolus meristosporus CBS 931.73</name>
    <dbReference type="NCBI Taxonomy" id="1314790"/>
    <lineage>
        <taxon>Eukaryota</taxon>
        <taxon>Fungi</taxon>
        <taxon>Fungi incertae sedis</taxon>
        <taxon>Zoopagomycota</taxon>
        <taxon>Entomophthoromycotina</taxon>
        <taxon>Basidiobolomycetes</taxon>
        <taxon>Basidiobolales</taxon>
        <taxon>Basidiobolaceae</taxon>
        <taxon>Basidiobolus</taxon>
    </lineage>
</organism>
<reference evidence="6 7" key="1">
    <citation type="submission" date="2016-07" db="EMBL/GenBank/DDBJ databases">
        <title>Pervasive Adenine N6-methylation of Active Genes in Fungi.</title>
        <authorList>
            <consortium name="DOE Joint Genome Institute"/>
            <person name="Mondo S.J."/>
            <person name="Dannebaum R.O."/>
            <person name="Kuo R.C."/>
            <person name="Labutti K."/>
            <person name="Haridas S."/>
            <person name="Kuo A."/>
            <person name="Salamov A."/>
            <person name="Ahrendt S.R."/>
            <person name="Lipzen A."/>
            <person name="Sullivan W."/>
            <person name="Andreopoulos W.B."/>
            <person name="Clum A."/>
            <person name="Lindquist E."/>
            <person name="Daum C."/>
            <person name="Ramamoorthy G.K."/>
            <person name="Gryganskyi A."/>
            <person name="Culley D."/>
            <person name="Magnuson J.K."/>
            <person name="James T.Y."/>
            <person name="O'Malley M.A."/>
            <person name="Stajich J.E."/>
            <person name="Spatafora J.W."/>
            <person name="Visel A."/>
            <person name="Grigoriev I.V."/>
        </authorList>
    </citation>
    <scope>NUCLEOTIDE SEQUENCE [LARGE SCALE GENOMIC DNA]</scope>
    <source>
        <strain evidence="6 7">CBS 931.73</strain>
    </source>
</reference>
<protein>
    <recommendedName>
        <fullName evidence="8">Zinc/iron permease</fullName>
    </recommendedName>
</protein>
<gene>
    <name evidence="6" type="ORF">K493DRAFT_318823</name>
</gene>
<dbReference type="AlphaFoldDB" id="A0A1Y1XU56"/>
<evidence type="ECO:0000256" key="3">
    <source>
        <dbReference type="ARBA" id="ARBA00022989"/>
    </source>
</evidence>
<evidence type="ECO:0000313" key="7">
    <source>
        <dbReference type="Proteomes" id="UP000193498"/>
    </source>
</evidence>
<evidence type="ECO:0000256" key="5">
    <source>
        <dbReference type="SAM" id="Phobius"/>
    </source>
</evidence>
<feature type="transmembrane region" description="Helical" evidence="5">
    <location>
        <begin position="122"/>
        <end position="142"/>
    </location>
</feature>
<evidence type="ECO:0000313" key="6">
    <source>
        <dbReference type="EMBL" id="ORX89278.1"/>
    </source>
</evidence>
<comment type="caution">
    <text evidence="6">The sequence shown here is derived from an EMBL/GenBank/DDBJ whole genome shotgun (WGS) entry which is preliminary data.</text>
</comment>
<name>A0A1Y1XU56_9FUNG</name>
<comment type="subcellular location">
    <subcellularLocation>
        <location evidence="1">Membrane</location>
        <topology evidence="1">Multi-pass membrane protein</topology>
    </subcellularLocation>
</comment>
<keyword evidence="7" id="KW-1185">Reference proteome</keyword>
<dbReference type="Proteomes" id="UP000193498">
    <property type="component" value="Unassembled WGS sequence"/>
</dbReference>
<proteinExistence type="predicted"/>
<dbReference type="InParanoid" id="A0A1Y1XU56"/>
<dbReference type="PANTHER" id="PTHR11040">
    <property type="entry name" value="ZINC/IRON TRANSPORTER"/>
    <property type="match status" value="1"/>
</dbReference>
<keyword evidence="2 5" id="KW-0812">Transmembrane</keyword>
<evidence type="ECO:0000256" key="4">
    <source>
        <dbReference type="ARBA" id="ARBA00023136"/>
    </source>
</evidence>
<dbReference type="InterPro" id="IPR003689">
    <property type="entry name" value="ZIP"/>
</dbReference>
<evidence type="ECO:0000256" key="2">
    <source>
        <dbReference type="ARBA" id="ARBA00022692"/>
    </source>
</evidence>